<dbReference type="OrthoDB" id="5190344at2"/>
<keyword evidence="1" id="KW-0812">Transmembrane</keyword>
<keyword evidence="3" id="KW-1185">Reference proteome</keyword>
<feature type="transmembrane region" description="Helical" evidence="1">
    <location>
        <begin position="154"/>
        <end position="172"/>
    </location>
</feature>
<evidence type="ECO:0000256" key="1">
    <source>
        <dbReference type="SAM" id="Phobius"/>
    </source>
</evidence>
<proteinExistence type="predicted"/>
<feature type="transmembrane region" description="Helical" evidence="1">
    <location>
        <begin position="20"/>
        <end position="51"/>
    </location>
</feature>
<comment type="caution">
    <text evidence="2">The sequence shown here is derived from an EMBL/GenBank/DDBJ whole genome shotgun (WGS) entry which is preliminary data.</text>
</comment>
<reference evidence="2 3" key="1">
    <citation type="journal article" date="2013" name="Stand. Genomic Sci.">
        <title>Genomic Encyclopedia of Type Strains, Phase I: The one thousand microbial genomes (KMG-I) project.</title>
        <authorList>
            <person name="Kyrpides N.C."/>
            <person name="Woyke T."/>
            <person name="Eisen J.A."/>
            <person name="Garrity G."/>
            <person name="Lilburn T.G."/>
            <person name="Beck B.J."/>
            <person name="Whitman W.B."/>
            <person name="Hugenholtz P."/>
            <person name="Klenk H.P."/>
        </authorList>
    </citation>
    <scope>NUCLEOTIDE SEQUENCE [LARGE SCALE GENOMIC DNA]</scope>
    <source>
        <strain evidence="2 3">DSM 45044</strain>
    </source>
</reference>
<dbReference type="Proteomes" id="UP000321617">
    <property type="component" value="Unassembled WGS sequence"/>
</dbReference>
<gene>
    <name evidence="2" type="ORF">LX16_2081</name>
</gene>
<accession>A0A562VEP7</accession>
<dbReference type="RefSeq" id="WP_147136634.1">
    <property type="nucleotide sequence ID" value="NZ_BAABIJ010000001.1"/>
</dbReference>
<keyword evidence="1" id="KW-0472">Membrane</keyword>
<feature type="transmembrane region" description="Helical" evidence="1">
    <location>
        <begin position="113"/>
        <end position="134"/>
    </location>
</feature>
<feature type="transmembrane region" description="Helical" evidence="1">
    <location>
        <begin position="184"/>
        <end position="204"/>
    </location>
</feature>
<name>A0A562VEP7_9ACTN</name>
<evidence type="ECO:0000313" key="2">
    <source>
        <dbReference type="EMBL" id="TWJ16352.1"/>
    </source>
</evidence>
<sequence length="265" mass="28287">MTTHIDSRPSHRRLVLTAGWLGVALLVGYATWAGAIAMDLMLVILSVVELFGGTDVLPFAPDWLGMLGRVAAVAVAGYLALRTVRYQRTSRGACARCGRAEAPRRDLSRAARIAAYLTVIPAGGYAALKLHWAFGGGIGLADPDVFDGVTLTSPGFADTAVMAAIGVGLAVAMTHRWRLPRWMLLAPSLFGLAMLIPVSVFGTAVNVTHLFDPVETGLATWVGWFVYTCFTVWAAGLLLVTVDYHQATAGTCRSCGRERRARIAA</sequence>
<feature type="transmembrane region" description="Helical" evidence="1">
    <location>
        <begin position="63"/>
        <end position="81"/>
    </location>
</feature>
<dbReference type="AlphaFoldDB" id="A0A562VEP7"/>
<protein>
    <submittedName>
        <fullName evidence="2">Uncharacterized protein</fullName>
    </submittedName>
</protein>
<keyword evidence="1" id="KW-1133">Transmembrane helix</keyword>
<organism evidence="2 3">
    <name type="scientific">Stackebrandtia albiflava</name>
    <dbReference type="NCBI Taxonomy" id="406432"/>
    <lineage>
        <taxon>Bacteria</taxon>
        <taxon>Bacillati</taxon>
        <taxon>Actinomycetota</taxon>
        <taxon>Actinomycetes</taxon>
        <taxon>Glycomycetales</taxon>
        <taxon>Glycomycetaceae</taxon>
        <taxon>Stackebrandtia</taxon>
    </lineage>
</organism>
<feature type="transmembrane region" description="Helical" evidence="1">
    <location>
        <begin position="224"/>
        <end position="244"/>
    </location>
</feature>
<evidence type="ECO:0000313" key="3">
    <source>
        <dbReference type="Proteomes" id="UP000321617"/>
    </source>
</evidence>
<dbReference type="EMBL" id="VLLL01000005">
    <property type="protein sequence ID" value="TWJ16352.1"/>
    <property type="molecule type" value="Genomic_DNA"/>
</dbReference>